<reference evidence="8" key="1">
    <citation type="journal article" date="2015" name="Nat. Genet.">
        <title>The genome and transcriptome of the zoonotic hookworm Ancylostoma ceylanicum identify infection-specific gene families.</title>
        <authorList>
            <person name="Schwarz E.M."/>
            <person name="Hu Y."/>
            <person name="Antoshechkin I."/>
            <person name="Miller M.M."/>
            <person name="Sternberg P.W."/>
            <person name="Aroian R.V."/>
        </authorList>
    </citation>
    <scope>NUCLEOTIDE SEQUENCE</scope>
    <source>
        <strain evidence="8">HY135</strain>
    </source>
</reference>
<accession>A0A016TF23</accession>
<proteinExistence type="predicted"/>
<feature type="domain" description="Cationic amino acid transporter C-terminal" evidence="6">
    <location>
        <begin position="555"/>
        <end position="593"/>
    </location>
</feature>
<evidence type="ECO:0000256" key="1">
    <source>
        <dbReference type="ARBA" id="ARBA00004141"/>
    </source>
</evidence>
<dbReference type="Gene3D" id="1.20.1740.10">
    <property type="entry name" value="Amino acid/polyamine transporter I"/>
    <property type="match status" value="1"/>
</dbReference>
<dbReference type="EMBL" id="JARK01001445">
    <property type="protein sequence ID" value="EYC01213.1"/>
    <property type="molecule type" value="Genomic_DNA"/>
</dbReference>
<organism evidence="7 8">
    <name type="scientific">Ancylostoma ceylanicum</name>
    <dbReference type="NCBI Taxonomy" id="53326"/>
    <lineage>
        <taxon>Eukaryota</taxon>
        <taxon>Metazoa</taxon>
        <taxon>Ecdysozoa</taxon>
        <taxon>Nematoda</taxon>
        <taxon>Chromadorea</taxon>
        <taxon>Rhabditida</taxon>
        <taxon>Rhabditina</taxon>
        <taxon>Rhabditomorpha</taxon>
        <taxon>Strongyloidea</taxon>
        <taxon>Ancylostomatidae</taxon>
        <taxon>Ancylostomatinae</taxon>
        <taxon>Ancylostoma</taxon>
    </lineage>
</organism>
<dbReference type="Pfam" id="PF13906">
    <property type="entry name" value="AA_permease_C"/>
    <property type="match status" value="1"/>
</dbReference>
<gene>
    <name evidence="7" type="primary">Acey_s0109.g122</name>
    <name evidence="7" type="ORF">Y032_0109g122</name>
</gene>
<dbReference type="PANTHER" id="PTHR43243:SF18">
    <property type="entry name" value="CATIONIC AMINO ACID TRANSPORTER C-TERMINAL DOMAIN-CONTAINING PROTEIN"/>
    <property type="match status" value="1"/>
</dbReference>
<feature type="transmembrane region" description="Helical" evidence="5">
    <location>
        <begin position="174"/>
        <end position="191"/>
    </location>
</feature>
<keyword evidence="4 5" id="KW-0472">Membrane</keyword>
<dbReference type="OrthoDB" id="3900342at2759"/>
<comment type="caution">
    <text evidence="7">The sequence shown here is derived from an EMBL/GenBank/DDBJ whole genome shotgun (WGS) entry which is preliminary data.</text>
</comment>
<dbReference type="Pfam" id="PF13520">
    <property type="entry name" value="AA_permease_2"/>
    <property type="match status" value="2"/>
</dbReference>
<protein>
    <recommendedName>
        <fullName evidence="6">Cationic amino acid transporter C-terminal domain-containing protein</fullName>
    </recommendedName>
</protein>
<feature type="transmembrane region" description="Helical" evidence="5">
    <location>
        <begin position="72"/>
        <end position="91"/>
    </location>
</feature>
<evidence type="ECO:0000256" key="2">
    <source>
        <dbReference type="ARBA" id="ARBA00022692"/>
    </source>
</evidence>
<feature type="transmembrane region" description="Helical" evidence="5">
    <location>
        <begin position="203"/>
        <end position="227"/>
    </location>
</feature>
<dbReference type="Proteomes" id="UP000024635">
    <property type="component" value="Unassembled WGS sequence"/>
</dbReference>
<evidence type="ECO:0000313" key="8">
    <source>
        <dbReference type="Proteomes" id="UP000024635"/>
    </source>
</evidence>
<comment type="subcellular location">
    <subcellularLocation>
        <location evidence="1">Membrane</location>
        <topology evidence="1">Multi-pass membrane protein</topology>
    </subcellularLocation>
</comment>
<dbReference type="STRING" id="53326.A0A016TF23"/>
<dbReference type="InterPro" id="IPR002293">
    <property type="entry name" value="AA/rel_permease1"/>
</dbReference>
<feature type="transmembrane region" description="Helical" evidence="5">
    <location>
        <begin position="437"/>
        <end position="458"/>
    </location>
</feature>
<feature type="transmembrane region" description="Helical" evidence="5">
    <location>
        <begin position="239"/>
        <end position="265"/>
    </location>
</feature>
<feature type="transmembrane region" description="Helical" evidence="5">
    <location>
        <begin position="103"/>
        <end position="124"/>
    </location>
</feature>
<feature type="transmembrane region" description="Helical" evidence="5">
    <location>
        <begin position="323"/>
        <end position="352"/>
    </location>
</feature>
<evidence type="ECO:0000256" key="5">
    <source>
        <dbReference type="SAM" id="Phobius"/>
    </source>
</evidence>
<sequence>MFQPSEVQMRAKDCMDLLFRKKTFHGSSSMDSQLKRCLGVIDVMFLAVGQMIGAGIYVLAGSVVHSQTGPSIVISFTMAGFAALMSAFSYAEFGARYPRAGSAYTYAYVGVGELWAFVIGWTVILEYMIGNAAVARSWSGYLDTLVHHAISNFTLDNIGTLSSGGGFFSRYPDVLSFLLIVAVAIVVAAGTKSSASVNTGFVFLNLTVIAFITVYGFTYADISLWIGTDDQGRSKFFPFGLAGTLSGAATCFFSFIGFECLATAGEEAKNPKRTIPIATFGCLIVVTFTYVVMSSALTLMLPWDQVNPSAAFADAFDVRNAQVAKYIITIGALAGMLNNLVGGLLEIVFFFFNQYCEFCNQNYVYEEVLGLDAPLRLPRMTGAFALPRCVYAMADDGLIFSFFATINKYTKVPLNAIIVFTLLNATLAMVFDLEALVEFLSIGTLLAYSVVSACVLILRHQPAPIDGDLEKMDSGGTIKSWVPFRNYWESLPVGRSICVAVIALVASYFWLAFTIRLGLLFTIEGYICIGVGTVLIVTSFLFIYGHEQNSLDLNFRVPFVPLIPCLGLFINCFMMSFLDYLTWARFFIWMAIETLLSTSLQFMDSDSIHLSQPSLENLSITSQHRSYL</sequence>
<evidence type="ECO:0000256" key="4">
    <source>
        <dbReference type="ARBA" id="ARBA00023136"/>
    </source>
</evidence>
<feature type="transmembrane region" description="Helical" evidence="5">
    <location>
        <begin position="493"/>
        <end position="513"/>
    </location>
</feature>
<dbReference type="GO" id="GO:0015171">
    <property type="term" value="F:amino acid transmembrane transporter activity"/>
    <property type="evidence" value="ECO:0007669"/>
    <property type="project" value="TreeGrafter"/>
</dbReference>
<dbReference type="GO" id="GO:0005886">
    <property type="term" value="C:plasma membrane"/>
    <property type="evidence" value="ECO:0007669"/>
    <property type="project" value="TreeGrafter"/>
</dbReference>
<feature type="transmembrane region" description="Helical" evidence="5">
    <location>
        <begin position="557"/>
        <end position="577"/>
    </location>
</feature>
<feature type="transmembrane region" description="Helical" evidence="5">
    <location>
        <begin position="37"/>
        <end position="60"/>
    </location>
</feature>
<keyword evidence="2 5" id="KW-0812">Transmembrane</keyword>
<keyword evidence="3 5" id="KW-1133">Transmembrane helix</keyword>
<dbReference type="PANTHER" id="PTHR43243">
    <property type="entry name" value="INNER MEMBRANE TRANSPORTER YGJI-RELATED"/>
    <property type="match status" value="1"/>
</dbReference>
<dbReference type="InterPro" id="IPR029485">
    <property type="entry name" value="CAT_C"/>
</dbReference>
<feature type="transmembrane region" description="Helical" evidence="5">
    <location>
        <begin position="519"/>
        <end position="545"/>
    </location>
</feature>
<evidence type="ECO:0000256" key="3">
    <source>
        <dbReference type="ARBA" id="ARBA00022989"/>
    </source>
</evidence>
<name>A0A016TF23_9BILA</name>
<dbReference type="AlphaFoldDB" id="A0A016TF23"/>
<feature type="transmembrane region" description="Helical" evidence="5">
    <location>
        <begin position="277"/>
        <end position="303"/>
    </location>
</feature>
<evidence type="ECO:0000313" key="7">
    <source>
        <dbReference type="EMBL" id="EYC01213.1"/>
    </source>
</evidence>
<feature type="transmembrane region" description="Helical" evidence="5">
    <location>
        <begin position="412"/>
        <end position="431"/>
    </location>
</feature>
<evidence type="ECO:0000259" key="6">
    <source>
        <dbReference type="Pfam" id="PF13906"/>
    </source>
</evidence>
<keyword evidence="8" id="KW-1185">Reference proteome</keyword>